<reference evidence="1 2" key="1">
    <citation type="submission" date="2014-04" db="EMBL/GenBank/DDBJ databases">
        <authorList>
            <consortium name="DOE Joint Genome Institute"/>
            <person name="Kuo A."/>
            <person name="Martino E."/>
            <person name="Perotto S."/>
            <person name="Kohler A."/>
            <person name="Nagy L.G."/>
            <person name="Floudas D."/>
            <person name="Copeland A."/>
            <person name="Barry K.W."/>
            <person name="Cichocki N."/>
            <person name="Veneault-Fourrey C."/>
            <person name="LaButti K."/>
            <person name="Lindquist E.A."/>
            <person name="Lipzen A."/>
            <person name="Lundell T."/>
            <person name="Morin E."/>
            <person name="Murat C."/>
            <person name="Sun H."/>
            <person name="Tunlid A."/>
            <person name="Henrissat B."/>
            <person name="Grigoriev I.V."/>
            <person name="Hibbett D.S."/>
            <person name="Martin F."/>
            <person name="Nordberg H.P."/>
            <person name="Cantor M.N."/>
            <person name="Hua S.X."/>
        </authorList>
    </citation>
    <scope>NUCLEOTIDE SEQUENCE [LARGE SCALE GENOMIC DNA]</scope>
    <source>
        <strain evidence="1 2">Zn</strain>
    </source>
</reference>
<accession>A0A0C3C6D4</accession>
<keyword evidence="2" id="KW-1185">Reference proteome</keyword>
<dbReference type="InParanoid" id="A0A0C3C6D4"/>
<dbReference type="Proteomes" id="UP000054321">
    <property type="component" value="Unassembled WGS sequence"/>
</dbReference>
<evidence type="ECO:0000313" key="1">
    <source>
        <dbReference type="EMBL" id="KIM94448.1"/>
    </source>
</evidence>
<protein>
    <submittedName>
        <fullName evidence="1">Uncharacterized protein</fullName>
    </submittedName>
</protein>
<dbReference type="AlphaFoldDB" id="A0A0C3C6D4"/>
<reference evidence="2" key="2">
    <citation type="submission" date="2015-01" db="EMBL/GenBank/DDBJ databases">
        <title>Evolutionary Origins and Diversification of the Mycorrhizal Mutualists.</title>
        <authorList>
            <consortium name="DOE Joint Genome Institute"/>
            <consortium name="Mycorrhizal Genomics Consortium"/>
            <person name="Kohler A."/>
            <person name="Kuo A."/>
            <person name="Nagy L.G."/>
            <person name="Floudas D."/>
            <person name="Copeland A."/>
            <person name="Barry K.W."/>
            <person name="Cichocki N."/>
            <person name="Veneault-Fourrey C."/>
            <person name="LaButti K."/>
            <person name="Lindquist E.A."/>
            <person name="Lipzen A."/>
            <person name="Lundell T."/>
            <person name="Morin E."/>
            <person name="Murat C."/>
            <person name="Riley R."/>
            <person name="Ohm R."/>
            <person name="Sun H."/>
            <person name="Tunlid A."/>
            <person name="Henrissat B."/>
            <person name="Grigoriev I.V."/>
            <person name="Hibbett D.S."/>
            <person name="Martin F."/>
        </authorList>
    </citation>
    <scope>NUCLEOTIDE SEQUENCE [LARGE SCALE GENOMIC DNA]</scope>
    <source>
        <strain evidence="2">Zn</strain>
    </source>
</reference>
<name>A0A0C3C6D4_OIDMZ</name>
<evidence type="ECO:0000313" key="2">
    <source>
        <dbReference type="Proteomes" id="UP000054321"/>
    </source>
</evidence>
<proteinExistence type="predicted"/>
<dbReference type="HOGENOM" id="CLU_2109731_0_0_1"/>
<sequence length="115" mass="13459">MPQGLIHKERRSLLPFKASRNCPQARRTLFDLVKMGLVHFASDLVANCKPPMDEHVLLQSRQICYAVHNATLFRDLLFHGVEHNKFKEAEFSSWDSADSINLQHPEERKLRDFRM</sequence>
<gene>
    <name evidence="1" type="ORF">OIDMADRAFT_60774</name>
</gene>
<dbReference type="EMBL" id="KN832890">
    <property type="protein sequence ID" value="KIM94448.1"/>
    <property type="molecule type" value="Genomic_DNA"/>
</dbReference>
<organism evidence="1 2">
    <name type="scientific">Oidiodendron maius (strain Zn)</name>
    <dbReference type="NCBI Taxonomy" id="913774"/>
    <lineage>
        <taxon>Eukaryota</taxon>
        <taxon>Fungi</taxon>
        <taxon>Dikarya</taxon>
        <taxon>Ascomycota</taxon>
        <taxon>Pezizomycotina</taxon>
        <taxon>Leotiomycetes</taxon>
        <taxon>Leotiomycetes incertae sedis</taxon>
        <taxon>Myxotrichaceae</taxon>
        <taxon>Oidiodendron</taxon>
    </lineage>
</organism>